<reference evidence="5" key="1">
    <citation type="submission" date="2023-08" db="EMBL/GenBank/DDBJ databases">
        <title>Draft sequence of the Babesia gibsoni genome.</title>
        <authorList>
            <person name="Yamagishi J.Y."/>
            <person name="Xuan X.X."/>
        </authorList>
    </citation>
    <scope>NUCLEOTIDE SEQUENCE</scope>
    <source>
        <strain evidence="5">Azabu</strain>
    </source>
</reference>
<comment type="similarity">
    <text evidence="1">Belongs to the IWS1 family.</text>
</comment>
<evidence type="ECO:0000259" key="4">
    <source>
        <dbReference type="PROSITE" id="PS51319"/>
    </source>
</evidence>
<dbReference type="PANTHER" id="PTHR46010:SF1">
    <property type="entry name" value="PROTEIN IWS1 HOMOLOG"/>
    <property type="match status" value="1"/>
</dbReference>
<dbReference type="PANTHER" id="PTHR46010">
    <property type="entry name" value="PROTEIN IWS1 HOMOLOG"/>
    <property type="match status" value="1"/>
</dbReference>
<organism evidence="5 6">
    <name type="scientific">Babesia gibsoni</name>
    <dbReference type="NCBI Taxonomy" id="33632"/>
    <lineage>
        <taxon>Eukaryota</taxon>
        <taxon>Sar</taxon>
        <taxon>Alveolata</taxon>
        <taxon>Apicomplexa</taxon>
        <taxon>Aconoidasida</taxon>
        <taxon>Piroplasmida</taxon>
        <taxon>Babesiidae</taxon>
        <taxon>Babesia</taxon>
    </lineage>
</organism>
<sequence length="377" mass="42504">MAEELVEGVEADATVDNAEKSQSKPTAEHTTSPPADPADERVPSDEEGDSQQKHKRLKRKKDEGGDDEGADEEPIKIPKKKSKKKSSKKKDSDPDGEFLPSSEAFDQDHLDAGDYYEDERERKMAPAKKPASAGKLYFDEVLKRVKERKKKNVQLTAEECQMYCRQLVEKMIAAAHMDMEAVKNGKPGLAKLRMLNEISEFAKPAWRNWCITEGAAVALASWIASYPDGSLPNLSVRTKVLQIISQLPFQSNDLRDNDLGRNIVALWKNQDECDSNRVIIRAIIQKWVRPILRLASSYADMSQDYGMSDGTSMMGLEGVEKERKLVHSYSQEKPQMLNFAVGQERIDAKLKQMFRAIEARRKLPTQAAKVNMDGYIL</sequence>
<dbReference type="Gene3D" id="1.20.930.10">
    <property type="entry name" value="Conserved domain common to transcription factors TFIIS, elongin A, CRSP70"/>
    <property type="match status" value="1"/>
</dbReference>
<evidence type="ECO:0000256" key="2">
    <source>
        <dbReference type="PROSITE-ProRule" id="PRU00649"/>
    </source>
</evidence>
<comment type="caution">
    <text evidence="5">The sequence shown here is derived from an EMBL/GenBank/DDBJ whole genome shotgun (WGS) entry which is preliminary data.</text>
</comment>
<dbReference type="PROSITE" id="PS51319">
    <property type="entry name" value="TFIIS_N"/>
    <property type="match status" value="1"/>
</dbReference>
<evidence type="ECO:0000313" key="6">
    <source>
        <dbReference type="Proteomes" id="UP001230268"/>
    </source>
</evidence>
<feature type="compositionally biased region" description="Basic residues" evidence="3">
    <location>
        <begin position="77"/>
        <end position="88"/>
    </location>
</feature>
<dbReference type="GO" id="GO:0005634">
    <property type="term" value="C:nucleus"/>
    <property type="evidence" value="ECO:0007669"/>
    <property type="project" value="UniProtKB-SubCell"/>
</dbReference>
<feature type="region of interest" description="Disordered" evidence="3">
    <location>
        <begin position="1"/>
        <end position="110"/>
    </location>
</feature>
<dbReference type="EMBL" id="JAVEPI010000003">
    <property type="protein sequence ID" value="KAK1442759.1"/>
    <property type="molecule type" value="Genomic_DNA"/>
</dbReference>
<dbReference type="GO" id="GO:0016973">
    <property type="term" value="P:poly(A)+ mRNA export from nucleus"/>
    <property type="evidence" value="ECO:0007669"/>
    <property type="project" value="TreeGrafter"/>
</dbReference>
<evidence type="ECO:0000256" key="3">
    <source>
        <dbReference type="SAM" id="MobiDB-lite"/>
    </source>
</evidence>
<feature type="compositionally biased region" description="Acidic residues" evidence="3">
    <location>
        <begin position="1"/>
        <end position="10"/>
    </location>
</feature>
<accession>A0AAD8PDG6</accession>
<proteinExistence type="inferred from homology"/>
<feature type="compositionally biased region" description="Polar residues" evidence="3">
    <location>
        <begin position="23"/>
        <end position="33"/>
    </location>
</feature>
<name>A0AAD8PDG6_BABGI</name>
<keyword evidence="2" id="KW-0539">Nucleus</keyword>
<dbReference type="InterPro" id="IPR051037">
    <property type="entry name" value="RNAPII_TF_IWS1"/>
</dbReference>
<dbReference type="InterPro" id="IPR017923">
    <property type="entry name" value="TFIIS_N"/>
</dbReference>
<gene>
    <name evidence="5" type="ORF">BgAZ_302770</name>
</gene>
<protein>
    <submittedName>
        <fullName evidence="5">Protein iws1 like protein</fullName>
    </submittedName>
</protein>
<keyword evidence="6" id="KW-1185">Reference proteome</keyword>
<feature type="domain" description="TFIIS N-terminal" evidence="4">
    <location>
        <begin position="217"/>
        <end position="294"/>
    </location>
</feature>
<dbReference type="AlphaFoldDB" id="A0AAD8PDG6"/>
<evidence type="ECO:0000313" key="5">
    <source>
        <dbReference type="EMBL" id="KAK1442759.1"/>
    </source>
</evidence>
<dbReference type="Proteomes" id="UP001230268">
    <property type="component" value="Unassembled WGS sequence"/>
</dbReference>
<evidence type="ECO:0000256" key="1">
    <source>
        <dbReference type="ARBA" id="ARBA00037992"/>
    </source>
</evidence>
<comment type="subcellular location">
    <subcellularLocation>
        <location evidence="2">Nucleus</location>
    </subcellularLocation>
</comment>
<dbReference type="InterPro" id="IPR035441">
    <property type="entry name" value="TFIIS/LEDGF_dom_sf"/>
</dbReference>